<feature type="compositionally biased region" description="Low complexity" evidence="1">
    <location>
        <begin position="32"/>
        <end position="54"/>
    </location>
</feature>
<evidence type="ECO:0000256" key="1">
    <source>
        <dbReference type="SAM" id="MobiDB-lite"/>
    </source>
</evidence>
<accession>A0A8H6T5U8</accession>
<sequence length="314" mass="33775">MAPATAYRQRKQKTTDTSANDSQQGREKRHQPTAGPSAASSSHPSTTPISSDTPADPPTITRPPAARRRPKQKDAKDIEEATAAAFRRWVRVLCGAITQSSGLGRATDEMAWFEKRHMPVENMQAHVDRLVVQSKQPIASAAHRATRVLEQVQEANLDTAGRPTKGTNALALGQIPHSWLAHAFTVIAAAGLRTSRRGDCVRGQDGGRGALWSRRDARGEGQGRTAAERGLCAGRIYRGPRRTTGSACGPWAGRRVVVGSGGGRRRRGPRWRPLLLGALQAHSNGDGQRNGDDHRRRGGGEKEGQGQSRGHAGT</sequence>
<dbReference type="GeneID" id="59341872"/>
<dbReference type="EMBL" id="JACAZF010000002">
    <property type="protein sequence ID" value="KAF7312343.1"/>
    <property type="molecule type" value="Genomic_DNA"/>
</dbReference>
<protein>
    <submittedName>
        <fullName evidence="2">Uncharacterized protein</fullName>
    </submittedName>
</protein>
<dbReference type="RefSeq" id="XP_037224451.1">
    <property type="nucleotide sequence ID" value="XM_037359356.1"/>
</dbReference>
<feature type="region of interest" description="Disordered" evidence="1">
    <location>
        <begin position="201"/>
        <end position="225"/>
    </location>
</feature>
<comment type="caution">
    <text evidence="2">The sequence shown here is derived from an EMBL/GenBank/DDBJ whole genome shotgun (WGS) entry which is preliminary data.</text>
</comment>
<dbReference type="AlphaFoldDB" id="A0A8H6T5U8"/>
<dbReference type="OrthoDB" id="3254880at2759"/>
<feature type="region of interest" description="Disordered" evidence="1">
    <location>
        <begin position="280"/>
        <end position="314"/>
    </location>
</feature>
<evidence type="ECO:0000313" key="2">
    <source>
        <dbReference type="EMBL" id="KAF7312343.1"/>
    </source>
</evidence>
<reference evidence="2" key="1">
    <citation type="submission" date="2020-05" db="EMBL/GenBank/DDBJ databases">
        <title>Mycena genomes resolve the evolution of fungal bioluminescence.</title>
        <authorList>
            <person name="Tsai I.J."/>
        </authorList>
    </citation>
    <scope>NUCLEOTIDE SEQUENCE</scope>
    <source>
        <strain evidence="2">171206Taipei</strain>
    </source>
</reference>
<name>A0A8H6T5U8_9AGAR</name>
<organism evidence="2 3">
    <name type="scientific">Mycena indigotica</name>
    <dbReference type="NCBI Taxonomy" id="2126181"/>
    <lineage>
        <taxon>Eukaryota</taxon>
        <taxon>Fungi</taxon>
        <taxon>Dikarya</taxon>
        <taxon>Basidiomycota</taxon>
        <taxon>Agaricomycotina</taxon>
        <taxon>Agaricomycetes</taxon>
        <taxon>Agaricomycetidae</taxon>
        <taxon>Agaricales</taxon>
        <taxon>Marasmiineae</taxon>
        <taxon>Mycenaceae</taxon>
        <taxon>Mycena</taxon>
    </lineage>
</organism>
<dbReference type="Proteomes" id="UP000636479">
    <property type="component" value="Unassembled WGS sequence"/>
</dbReference>
<proteinExistence type="predicted"/>
<keyword evidence="3" id="KW-1185">Reference proteome</keyword>
<feature type="compositionally biased region" description="Basic and acidic residues" evidence="1">
    <location>
        <begin position="289"/>
        <end position="304"/>
    </location>
</feature>
<evidence type="ECO:0000313" key="3">
    <source>
        <dbReference type="Proteomes" id="UP000636479"/>
    </source>
</evidence>
<gene>
    <name evidence="2" type="ORF">MIND_00247400</name>
</gene>
<feature type="compositionally biased region" description="Low complexity" evidence="1">
    <location>
        <begin position="305"/>
        <end position="314"/>
    </location>
</feature>
<feature type="region of interest" description="Disordered" evidence="1">
    <location>
        <begin position="1"/>
        <end position="78"/>
    </location>
</feature>